<feature type="region of interest" description="Disordered" evidence="1">
    <location>
        <begin position="850"/>
        <end position="986"/>
    </location>
</feature>
<dbReference type="EMBL" id="JAKEKT020000114">
    <property type="protein sequence ID" value="KAL1635462.1"/>
    <property type="molecule type" value="Genomic_DNA"/>
</dbReference>
<evidence type="ECO:0000259" key="2">
    <source>
        <dbReference type="PROSITE" id="PS50181"/>
    </source>
</evidence>
<feature type="compositionally biased region" description="Low complexity" evidence="1">
    <location>
        <begin position="899"/>
        <end position="917"/>
    </location>
</feature>
<organism evidence="3 4">
    <name type="scientific">Diplodia intermedia</name>
    <dbReference type="NCBI Taxonomy" id="856260"/>
    <lineage>
        <taxon>Eukaryota</taxon>
        <taxon>Fungi</taxon>
        <taxon>Dikarya</taxon>
        <taxon>Ascomycota</taxon>
        <taxon>Pezizomycotina</taxon>
        <taxon>Dothideomycetes</taxon>
        <taxon>Dothideomycetes incertae sedis</taxon>
        <taxon>Botryosphaeriales</taxon>
        <taxon>Botryosphaeriaceae</taxon>
        <taxon>Diplodia</taxon>
    </lineage>
</organism>
<feature type="compositionally biased region" description="Gly residues" evidence="1">
    <location>
        <begin position="1018"/>
        <end position="1027"/>
    </location>
</feature>
<sequence length="1215" mass="126706">MDSPPPYIRSPIPSSDLPAPPSTTTTPTPTTRRRKLTAEDMLHRMGIAPPHVPHSSSSPLLSLPTTPFVQILGHVPPESVAALSLTCRALHTSTLLRCQSTVSKIGTDKAVRLRLMQLLERDGYGDHVWKGEKGKKEKRHRYLCHSCAAYHPYDPKDTPKNYDRNVKQEQKKRNKGEGGKCNIADDEAVCFYNQYMIRSYHVQLALRSRAGGGGNIIPSSAFTFKKMFKLGGLLDRIVWQNFQTRVLDGQLFLWGYYAYHKWEYPCAGATSYRGGGAAGGVTTNLERQEWRICPHHRVCAELPVAKPPERDAQTAGGGGGGGGGGETLDGLLLRNLPRAAMVGNKRTLNLGWSCCKHCDTDYTVTLQCFDPLDFAKGTWLRVHFFRNLGSARAPDDPKWRFAVEDASGTPPNRRKANGKCGVADAYCAAARAEEAAAKEAGLATGLKRGAKRTLDRARQKIADILGSFDGDDGSKKADAWSGYTSFAVNASALQWATGSDFAAVSSVVECQSEHVAYSSRLSAFQSSACAAGLCSTTVSSSASAFTTKFQPDYTGALTTLCDGWPRATGEASPTRTSTWFLTETLYPRYTAEAAPRCTYDSRGCGLVVSAQSRGLYRTAGNPDCLWGGDCIVPREAELQCRVAAGEVKVFFWPISKDDGWLCTRTTLVAGAPMTTTVEKEKGVVTATYQGMTFTSPSIYLSFSSLSAYPCVLGSTRDVWMSAPPESFSSLRYKISGDPAWTLTTTPATVPGGSFYDTARVTLPMSWGDMNSPVPAEAYRGMRDCQFWREDNCSTIYDDYKPDLALPTQPSLFTHLDPRFANCSKVLWWGSVLDPPIPLTTADALIPQSSQAAAATTTTDADPGPATTTTAAAPVTETTAPTATATAGGSSSSNDPQATSSSGAGSSSSSSSDVADNSDPPPDPTSSVVDTTINPWDNLGSMISEAWSSSSSTQTTTAAEQDGDGASLPVVETTSTTSSSSPAPPPSSVAVVVTIGTIVASPAPAPAPATATDPSGQDANGGGDGGGGAVVIGGSQTLAAGQTTTLEAAAAGTAASSQTPIVIVAGGPSSGGGGGAIVVVDGTTRPLYTPAAASASPASSPSSSSSSPSPIAIATVGGSDGGDGNSDGSHAIIAADPSDPAAGVIVVVGGGGGGGGEEQMTQATIAAGATATIDGMQVVVVSPSPDDDDDSDDDGDDDDSVPPMVVVQQQYGDDRD</sequence>
<keyword evidence="4" id="KW-1185">Reference proteome</keyword>
<feature type="region of interest" description="Disordered" evidence="1">
    <location>
        <begin position="1003"/>
        <end position="1027"/>
    </location>
</feature>
<feature type="compositionally biased region" description="Low complexity" evidence="1">
    <location>
        <begin position="1003"/>
        <end position="1017"/>
    </location>
</feature>
<proteinExistence type="predicted"/>
<evidence type="ECO:0000256" key="1">
    <source>
        <dbReference type="SAM" id="MobiDB-lite"/>
    </source>
</evidence>
<dbReference type="InterPro" id="IPR001810">
    <property type="entry name" value="F-box_dom"/>
</dbReference>
<accession>A0ABR3T7G7</accession>
<feature type="region of interest" description="Disordered" evidence="1">
    <location>
        <begin position="1"/>
        <end position="33"/>
    </location>
</feature>
<feature type="compositionally biased region" description="Polar residues" evidence="1">
    <location>
        <begin position="887"/>
        <end position="898"/>
    </location>
</feature>
<name>A0ABR3T7G7_9PEZI</name>
<feature type="compositionally biased region" description="Low complexity" evidence="1">
    <location>
        <begin position="1089"/>
        <end position="1113"/>
    </location>
</feature>
<reference evidence="3 4" key="1">
    <citation type="journal article" date="2023" name="Plant Dis.">
        <title>First Report of Diplodia intermedia Causing Canker and Dieback Diseases on Apple Trees in Canada.</title>
        <authorList>
            <person name="Ellouze W."/>
            <person name="Ilyukhin E."/>
            <person name="Sulman M."/>
            <person name="Ali S."/>
        </authorList>
    </citation>
    <scope>NUCLEOTIDE SEQUENCE [LARGE SCALE GENOMIC DNA]</scope>
    <source>
        <strain evidence="3 4">M45-28</strain>
    </source>
</reference>
<feature type="compositionally biased region" description="Low complexity" evidence="1">
    <location>
        <begin position="968"/>
        <end position="980"/>
    </location>
</feature>
<feature type="region of interest" description="Disordered" evidence="1">
    <location>
        <begin position="155"/>
        <end position="178"/>
    </location>
</feature>
<feature type="region of interest" description="Disordered" evidence="1">
    <location>
        <begin position="1179"/>
        <end position="1215"/>
    </location>
</feature>
<gene>
    <name evidence="3" type="ORF">SLS58_010219</name>
</gene>
<protein>
    <recommendedName>
        <fullName evidence="2">F-box domain-containing protein</fullName>
    </recommendedName>
</protein>
<dbReference type="PROSITE" id="PS50181">
    <property type="entry name" value="FBOX"/>
    <property type="match status" value="1"/>
</dbReference>
<dbReference type="Proteomes" id="UP001521184">
    <property type="component" value="Unassembled WGS sequence"/>
</dbReference>
<evidence type="ECO:0000313" key="3">
    <source>
        <dbReference type="EMBL" id="KAL1635462.1"/>
    </source>
</evidence>
<dbReference type="PANTHER" id="PTHR24216">
    <property type="entry name" value="PAXILLIN-RELATED"/>
    <property type="match status" value="1"/>
</dbReference>
<feature type="domain" description="F-box" evidence="2">
    <location>
        <begin position="57"/>
        <end position="105"/>
    </location>
</feature>
<evidence type="ECO:0000313" key="4">
    <source>
        <dbReference type="Proteomes" id="UP001521184"/>
    </source>
</evidence>
<feature type="compositionally biased region" description="Low complexity" evidence="1">
    <location>
        <begin position="943"/>
        <end position="959"/>
    </location>
</feature>
<dbReference type="SUPFAM" id="SSF81383">
    <property type="entry name" value="F-box domain"/>
    <property type="match status" value="1"/>
</dbReference>
<feature type="compositionally biased region" description="Low complexity" evidence="1">
    <location>
        <begin position="9"/>
        <end position="30"/>
    </location>
</feature>
<feature type="compositionally biased region" description="Low complexity" evidence="1">
    <location>
        <begin position="1125"/>
        <end position="1135"/>
    </location>
</feature>
<comment type="caution">
    <text evidence="3">The sequence shown here is derived from an EMBL/GenBank/DDBJ whole genome shotgun (WGS) entry which is preliminary data.</text>
</comment>
<feature type="compositionally biased region" description="Low complexity" evidence="1">
    <location>
        <begin position="851"/>
        <end position="886"/>
    </location>
</feature>
<dbReference type="InterPro" id="IPR036047">
    <property type="entry name" value="F-box-like_dom_sf"/>
</dbReference>
<dbReference type="PANTHER" id="PTHR24216:SF65">
    <property type="entry name" value="PAXILLIN-LIKE PROTEIN 1"/>
    <property type="match status" value="1"/>
</dbReference>
<feature type="compositionally biased region" description="Acidic residues" evidence="1">
    <location>
        <begin position="1184"/>
        <end position="1199"/>
    </location>
</feature>
<feature type="region of interest" description="Disordered" evidence="1">
    <location>
        <begin position="1089"/>
        <end position="1135"/>
    </location>
</feature>